<dbReference type="AlphaFoldDB" id="A0A8J6MDX8"/>
<name>A0A8J6MDX8_9FIRM</name>
<organism evidence="1 2">
    <name type="scientific">Flintibacter hominis</name>
    <dbReference type="NCBI Taxonomy" id="2763048"/>
    <lineage>
        <taxon>Bacteria</taxon>
        <taxon>Bacillati</taxon>
        <taxon>Bacillota</taxon>
        <taxon>Clostridia</taxon>
        <taxon>Eubacteriales</taxon>
        <taxon>Flintibacter</taxon>
    </lineage>
</organism>
<gene>
    <name evidence="1" type="ORF">H8S11_13265</name>
</gene>
<proteinExistence type="predicted"/>
<reference evidence="1" key="1">
    <citation type="submission" date="2020-08" db="EMBL/GenBank/DDBJ databases">
        <title>Genome public.</title>
        <authorList>
            <person name="Liu C."/>
            <person name="Sun Q."/>
        </authorList>
    </citation>
    <scope>NUCLEOTIDE SEQUENCE</scope>
    <source>
        <strain evidence="1">NSJ-23</strain>
    </source>
</reference>
<accession>A0A8J6MDX8</accession>
<sequence length="136" mass="15488">MENKIRVASGVKKIEVNDDGEFISFPVSDDNFVVRFYHLMDGIGERAKEIGSEIPEDITGKIEAMEKVVAVEKETKREVDELFGDGTCRKVFGDILPSMDLFVEFFGSLLPFFEEYKQDRMRRMGKYGAERTGSSL</sequence>
<dbReference type="Proteomes" id="UP000628736">
    <property type="component" value="Unassembled WGS sequence"/>
</dbReference>
<dbReference type="EMBL" id="JACOPO010000014">
    <property type="protein sequence ID" value="MBC5723771.1"/>
    <property type="molecule type" value="Genomic_DNA"/>
</dbReference>
<evidence type="ECO:0000313" key="2">
    <source>
        <dbReference type="Proteomes" id="UP000628736"/>
    </source>
</evidence>
<evidence type="ECO:0000313" key="1">
    <source>
        <dbReference type="EMBL" id="MBC5723771.1"/>
    </source>
</evidence>
<keyword evidence="2" id="KW-1185">Reference proteome</keyword>
<dbReference type="RefSeq" id="WP_186853466.1">
    <property type="nucleotide sequence ID" value="NZ_JACOPO010000014.1"/>
</dbReference>
<protein>
    <submittedName>
        <fullName evidence="1">Uncharacterized protein</fullName>
    </submittedName>
</protein>
<comment type="caution">
    <text evidence="1">The sequence shown here is derived from an EMBL/GenBank/DDBJ whole genome shotgun (WGS) entry which is preliminary data.</text>
</comment>